<dbReference type="Proteomes" id="UP000053447">
    <property type="component" value="Unassembled WGS sequence"/>
</dbReference>
<organism evidence="1 2">
    <name type="scientific">Pneumocystis jirovecii (strain RU7)</name>
    <name type="common">Human pneumocystis pneumonia agent</name>
    <dbReference type="NCBI Taxonomy" id="1408657"/>
    <lineage>
        <taxon>Eukaryota</taxon>
        <taxon>Fungi</taxon>
        <taxon>Dikarya</taxon>
        <taxon>Ascomycota</taxon>
        <taxon>Taphrinomycotina</taxon>
        <taxon>Pneumocystomycetes</taxon>
        <taxon>Pneumocystaceae</taxon>
        <taxon>Pneumocystis</taxon>
    </lineage>
</organism>
<dbReference type="Gene3D" id="3.90.550.10">
    <property type="entry name" value="Spore Coat Polysaccharide Biosynthesis Protein SpsA, Chain A"/>
    <property type="match status" value="1"/>
</dbReference>
<dbReference type="Pfam" id="PF01501">
    <property type="entry name" value="Glyco_transf_8"/>
    <property type="match status" value="1"/>
</dbReference>
<evidence type="ECO:0000313" key="2">
    <source>
        <dbReference type="Proteomes" id="UP000053447"/>
    </source>
</evidence>
<dbReference type="OrthoDB" id="2014201at2759"/>
<dbReference type="GeneID" id="28938527"/>
<dbReference type="RefSeq" id="XP_018231212.1">
    <property type="nucleotide sequence ID" value="XM_018372272.1"/>
</dbReference>
<name>A0A0W4ZVW7_PNEJ7</name>
<dbReference type="InterPro" id="IPR050587">
    <property type="entry name" value="GNT1/Glycosyltrans_8"/>
</dbReference>
<dbReference type="EMBL" id="LFWA01000001">
    <property type="protein sequence ID" value="KTW32520.1"/>
    <property type="molecule type" value="Genomic_DNA"/>
</dbReference>
<comment type="caution">
    <text evidence="1">The sequence shown here is derived from an EMBL/GenBank/DDBJ whole genome shotgun (WGS) entry which is preliminary data.</text>
</comment>
<dbReference type="InterPro" id="IPR029044">
    <property type="entry name" value="Nucleotide-diphossugar_trans"/>
</dbReference>
<dbReference type="GO" id="GO:0016757">
    <property type="term" value="F:glycosyltransferase activity"/>
    <property type="evidence" value="ECO:0007669"/>
    <property type="project" value="InterPro"/>
</dbReference>
<reference evidence="2" key="1">
    <citation type="journal article" date="2016" name="Nat. Commun.">
        <title>Genome analysis of three Pneumocystis species reveals adaptation mechanisms to life exclusively in mammalian hosts.</title>
        <authorList>
            <person name="Ma L."/>
            <person name="Chen Z."/>
            <person name="Huang D.W."/>
            <person name="Kutty G."/>
            <person name="Ishihara M."/>
            <person name="Wang H."/>
            <person name="Abouelleil A."/>
            <person name="Bishop L."/>
            <person name="Davey E."/>
            <person name="Deng R."/>
            <person name="Deng X."/>
            <person name="Fan L."/>
            <person name="Fantoni G."/>
            <person name="Fitzgerald M."/>
            <person name="Gogineni E."/>
            <person name="Goldberg J.M."/>
            <person name="Handley G."/>
            <person name="Hu X."/>
            <person name="Huber C."/>
            <person name="Jiao X."/>
            <person name="Jones K."/>
            <person name="Levin J.Z."/>
            <person name="Liu Y."/>
            <person name="Macdonald P."/>
            <person name="Melnikov A."/>
            <person name="Raley C."/>
            <person name="Sassi M."/>
            <person name="Sherman B.T."/>
            <person name="Song X."/>
            <person name="Sykes S."/>
            <person name="Tran B."/>
            <person name="Walsh L."/>
            <person name="Xia Y."/>
            <person name="Yang J."/>
            <person name="Young S."/>
            <person name="Zeng Q."/>
            <person name="Zheng X."/>
            <person name="Stephens R."/>
            <person name="Nusbaum C."/>
            <person name="Birren B.W."/>
            <person name="Azadi P."/>
            <person name="Lempicki R.A."/>
            <person name="Cuomo C.A."/>
            <person name="Kovacs J.A."/>
        </authorList>
    </citation>
    <scope>NUCLEOTIDE SEQUENCE [LARGE SCALE GENOMIC DNA]</scope>
    <source>
        <strain evidence="2">RU7</strain>
    </source>
</reference>
<accession>A0A0W4ZVW7</accession>
<dbReference type="STRING" id="1408657.A0A0W4ZVW7"/>
<dbReference type="InterPro" id="IPR002495">
    <property type="entry name" value="Glyco_trans_8"/>
</dbReference>
<dbReference type="SUPFAM" id="SSF53448">
    <property type="entry name" value="Nucleotide-diphospho-sugar transferases"/>
    <property type="match status" value="1"/>
</dbReference>
<dbReference type="PANTHER" id="PTHR11183">
    <property type="entry name" value="GLYCOGENIN SUBFAMILY MEMBER"/>
    <property type="match status" value="1"/>
</dbReference>
<dbReference type="VEuPathDB" id="FungiDB:T551_00005"/>
<proteinExistence type="predicted"/>
<sequence length="322" mass="37416">MLGLMQQHADLSDKMLNICFLQVGWLSEWCINVALYVEKSQNSVPTFSDLYKCNVVVCSVINLRTWQKCTSNALSILQKSGIKIKYVDTLYPGKVQDYGADTRRFNECFNKLRAFSLFEYERVVFIDSDMIFMKNADELFDIHLDKGCIASAHACVCNPRKRPHYPKNWQENLLRIPLNCAYTAQQEMPLDSPVVPCTFGIRMLNSGLIVLNPNPDEFILILDHVKNSDKYPATMLSFAEQSLLSYIYEEKWQPLPYIYNALKTLRTVHDKLWNDKDVKIVHYILDKPWSEENDGLNSNDPTHAWWWSVEKERKAEMNSIAH</sequence>
<dbReference type="eggNOG" id="KOG1950">
    <property type="taxonomic scope" value="Eukaryota"/>
</dbReference>
<keyword evidence="2" id="KW-1185">Reference proteome</keyword>
<evidence type="ECO:0008006" key="3">
    <source>
        <dbReference type="Google" id="ProtNLM"/>
    </source>
</evidence>
<protein>
    <recommendedName>
        <fullName evidence="3">Glycosyl transferase family 8 C-terminal domain-containing protein</fullName>
    </recommendedName>
</protein>
<dbReference type="AlphaFoldDB" id="A0A0W4ZVW7"/>
<evidence type="ECO:0000313" key="1">
    <source>
        <dbReference type="EMBL" id="KTW32520.1"/>
    </source>
</evidence>
<gene>
    <name evidence="1" type="ORF">T551_00005</name>
</gene>